<dbReference type="OrthoDB" id="439917at2759"/>
<proteinExistence type="predicted"/>
<reference evidence="3" key="3">
    <citation type="submission" date="2016-07" db="EMBL/GenBank/DDBJ databases">
        <title>Evolution of pathogenesis and genome organization in the Tremellales.</title>
        <authorList>
            <person name="Cuomo C."/>
            <person name="Litvintseva A."/>
            <person name="Heitman J."/>
            <person name="Chen Y."/>
            <person name="Sun S."/>
            <person name="Springer D."/>
            <person name="Dromer F."/>
            <person name="Young S."/>
            <person name="Zeng Q."/>
            <person name="Chapman S."/>
            <person name="Gujja S."/>
            <person name="Saif S."/>
            <person name="Birren B."/>
        </authorList>
    </citation>
    <scope>NUCLEOTIDE SEQUENCE</scope>
    <source>
        <strain evidence="3">CBS 10737</strain>
    </source>
</reference>
<dbReference type="EMBL" id="CP144524">
    <property type="protein sequence ID" value="WWC70660.1"/>
    <property type="molecule type" value="Genomic_DNA"/>
</dbReference>
<keyword evidence="5" id="KW-1185">Reference proteome</keyword>
<dbReference type="PANTHER" id="PTHR35192:SF2">
    <property type="entry name" value="APPLE DOMAIN-CONTAINING PROTEIN"/>
    <property type="match status" value="1"/>
</dbReference>
<dbReference type="RefSeq" id="XP_019012650.1">
    <property type="nucleotide sequence ID" value="XM_019153910.1"/>
</dbReference>
<gene>
    <name evidence="3" type="ORF">I206_02145</name>
    <name evidence="4" type="ORF">I206_104611</name>
</gene>
<dbReference type="KEGG" id="kpin:30170514"/>
<dbReference type="STRING" id="1296096.A0A1B9I7K2"/>
<keyword evidence="1" id="KW-0732">Signal</keyword>
<name>A0A1B9I7K2_9TREE</name>
<reference evidence="3" key="1">
    <citation type="submission" date="2013-07" db="EMBL/GenBank/DDBJ databases">
        <title>The Genome Sequence of Cryptococcus pinus CBS10737.</title>
        <authorList>
            <consortium name="The Broad Institute Genome Sequencing Platform"/>
            <person name="Cuomo C."/>
            <person name="Litvintseva A."/>
            <person name="Chen Y."/>
            <person name="Heitman J."/>
            <person name="Sun S."/>
            <person name="Springer D."/>
            <person name="Dromer F."/>
            <person name="Young S.K."/>
            <person name="Zeng Q."/>
            <person name="Gargeya S."/>
            <person name="Fitzgerald M."/>
            <person name="Abouelleil A."/>
            <person name="Alvarado L."/>
            <person name="Berlin A.M."/>
            <person name="Chapman S.B."/>
            <person name="Dewar J."/>
            <person name="Goldberg J."/>
            <person name="Griggs A."/>
            <person name="Gujja S."/>
            <person name="Hansen M."/>
            <person name="Howarth C."/>
            <person name="Imamovic A."/>
            <person name="Larimer J."/>
            <person name="McCowan C."/>
            <person name="Murphy C."/>
            <person name="Pearson M."/>
            <person name="Priest M."/>
            <person name="Roberts A."/>
            <person name="Saif S."/>
            <person name="Shea T."/>
            <person name="Sykes S."/>
            <person name="Wortman J."/>
            <person name="Nusbaum C."/>
            <person name="Birren B."/>
        </authorList>
    </citation>
    <scope>NUCLEOTIDE SEQUENCE [LARGE SCALE GENOMIC DNA]</scope>
    <source>
        <strain evidence="3">CBS 10737</strain>
    </source>
</reference>
<evidence type="ECO:0000313" key="3">
    <source>
        <dbReference type="EMBL" id="OCF51431.1"/>
    </source>
</evidence>
<accession>A0A1B9I7K2</accession>
<dbReference type="InterPro" id="IPR048661">
    <property type="entry name" value="CPL1-like"/>
</dbReference>
<dbReference type="EMBL" id="KV700115">
    <property type="protein sequence ID" value="OCF51431.1"/>
    <property type="molecule type" value="Genomic_DNA"/>
</dbReference>
<dbReference type="InterPro" id="IPR038955">
    <property type="entry name" value="PriA/CPL1_fungi"/>
</dbReference>
<reference evidence="4" key="2">
    <citation type="submission" date="2013-07" db="EMBL/GenBank/DDBJ databases">
        <authorList>
            <consortium name="The Broad Institute Genome Sequencing Platform"/>
            <person name="Cuomo C."/>
            <person name="Litvintseva A."/>
            <person name="Chen Y."/>
            <person name="Heitman J."/>
            <person name="Sun S."/>
            <person name="Springer D."/>
            <person name="Dromer F."/>
            <person name="Young S.K."/>
            <person name="Zeng Q."/>
            <person name="Gargeya S."/>
            <person name="Fitzgerald M."/>
            <person name="Abouelleil A."/>
            <person name="Alvarado L."/>
            <person name="Berlin A.M."/>
            <person name="Chapman S.B."/>
            <person name="Dewar J."/>
            <person name="Goldberg J."/>
            <person name="Griggs A."/>
            <person name="Gujja S."/>
            <person name="Hansen M."/>
            <person name="Howarth C."/>
            <person name="Imamovic A."/>
            <person name="Larimer J."/>
            <person name="McCowan C."/>
            <person name="Murphy C."/>
            <person name="Pearson M."/>
            <person name="Priest M."/>
            <person name="Roberts A."/>
            <person name="Saif S."/>
            <person name="Shea T."/>
            <person name="Sykes S."/>
            <person name="Wortman J."/>
            <person name="Nusbaum C."/>
            <person name="Birren B."/>
        </authorList>
    </citation>
    <scope>NUCLEOTIDE SEQUENCE</scope>
    <source>
        <strain evidence="4">CBS 10737</strain>
    </source>
</reference>
<feature type="chain" id="PRO_5008628474" description="Protein CPL1-like domain-containing protein" evidence="1">
    <location>
        <begin position="26"/>
        <end position="294"/>
    </location>
</feature>
<evidence type="ECO:0000256" key="1">
    <source>
        <dbReference type="SAM" id="SignalP"/>
    </source>
</evidence>
<dbReference type="PANTHER" id="PTHR35192">
    <property type="entry name" value="PROTEIN, PUTATIVE-RELATED"/>
    <property type="match status" value="1"/>
</dbReference>
<evidence type="ECO:0000259" key="2">
    <source>
        <dbReference type="Pfam" id="PF21671"/>
    </source>
</evidence>
<evidence type="ECO:0000313" key="4">
    <source>
        <dbReference type="EMBL" id="WWC70660.1"/>
    </source>
</evidence>
<sequence length="294" mass="31133">MLPLTFASISLLTISALLYAQTVLADNTFAGCYSDDGVTFVTQLGTGGGEGSPANAAECSTTCGSSDYTYAAWRASDGACFCSNNFPTGPQMTSGQDYSGTCTTSSDFSVRVVTTSFNLLECTDSVSYDNDGFMPFVVVNPQDCFNNCRGAYIGTFIEAPQNGYYTCQCAADKLDSIGNEVTCSPSSYFIFYHTAAAKASGLSRRKSLPTDIVSQRYTQYCPSGLTACRIQGQEESYECLNTSTELESCGGCMFGQYGNTTSDAGEDCTTIGAALGASTCIRDVKRLAIEGNCK</sequence>
<protein>
    <recommendedName>
        <fullName evidence="2">Protein CPL1-like domain-containing protein</fullName>
    </recommendedName>
</protein>
<feature type="domain" description="Protein CPL1-like" evidence="2">
    <location>
        <begin position="237"/>
        <end position="276"/>
    </location>
</feature>
<dbReference type="Proteomes" id="UP000094020">
    <property type="component" value="Chromosome 6"/>
</dbReference>
<organism evidence="3">
    <name type="scientific">Kwoniella pini CBS 10737</name>
    <dbReference type="NCBI Taxonomy" id="1296096"/>
    <lineage>
        <taxon>Eukaryota</taxon>
        <taxon>Fungi</taxon>
        <taxon>Dikarya</taxon>
        <taxon>Basidiomycota</taxon>
        <taxon>Agaricomycotina</taxon>
        <taxon>Tremellomycetes</taxon>
        <taxon>Tremellales</taxon>
        <taxon>Cryptococcaceae</taxon>
        <taxon>Kwoniella</taxon>
    </lineage>
</organism>
<feature type="signal peptide" evidence="1">
    <location>
        <begin position="1"/>
        <end position="25"/>
    </location>
</feature>
<dbReference type="AlphaFoldDB" id="A0A1B9I7K2"/>
<dbReference type="Pfam" id="PF21671">
    <property type="entry name" value="CPL1-like"/>
    <property type="match status" value="1"/>
</dbReference>
<evidence type="ECO:0000313" key="5">
    <source>
        <dbReference type="Proteomes" id="UP000094020"/>
    </source>
</evidence>
<reference evidence="4" key="4">
    <citation type="submission" date="2024-02" db="EMBL/GenBank/DDBJ databases">
        <title>Comparative genomics of Cryptococcus and Kwoniella reveals pathogenesis evolution and contrasting modes of karyotype evolution via chromosome fusion or intercentromeric recombination.</title>
        <authorList>
            <person name="Coelho M.A."/>
            <person name="David-Palma M."/>
            <person name="Shea T."/>
            <person name="Bowers K."/>
            <person name="McGinley-Smith S."/>
            <person name="Mohammad A.W."/>
            <person name="Gnirke A."/>
            <person name="Yurkov A.M."/>
            <person name="Nowrousian M."/>
            <person name="Sun S."/>
            <person name="Cuomo C.A."/>
            <person name="Heitman J."/>
        </authorList>
    </citation>
    <scope>NUCLEOTIDE SEQUENCE</scope>
    <source>
        <strain evidence="4">CBS 10737</strain>
    </source>
</reference>
<dbReference type="GeneID" id="30170514"/>